<evidence type="ECO:0000313" key="3">
    <source>
        <dbReference type="Proteomes" id="UP000002488"/>
    </source>
</evidence>
<proteinExistence type="predicted"/>
<sequence>MLLNESASVAETNIETCTALDTAGEQRSDASTSDHKSSLSIEETNPSPKRFPRCRHLPSLAQQVGHDIVEHTKESLQPNPQAVVTPSLGIQTISNYSTSTTHDCFLRDPESLLLSIINMATSSPPQTSTQKCPPIAPSSIDSCQVLEQQVLESLPHLSSLQMSPIPERRTHSLRPTTAIDSQCDTNMLFIRKKHKFTNYLADFSRCMSAKAVVKHPDSIFDSELESSCITPRFLHAISLRGSPSAASQAKLNEDSRSNKQTVSTCSPHLRYLTHIESSAISTVESLNSSSSCTIVTPTAPLSARLPSLTSLNAANQQTIEPERPPSHVTLLHCADMKTDIGKRQTQLAGPVPLLALPRSSGDAKNNICTSRSLNEHNVLSVCLDIKEPDSRHESGSYSKWRRDSDGSAGTSARRTLSLEKNYNITHLKLPTAVNEAGKSSVRSTTDNIHLDLVLPECSSARYDPSTRQLEQSVQNFEPDQLCILNPHSKVQEPALETLTLQPLVAVATHSSVNETSMLSSLHLADVILNPKSEAALEESYLGGNIDRRRCKSTPSSRSHVRPMPCHDPIFDAASYKALSESENSFAKLEIVGRQSLGKVHTSLLTHDSSTGYGPCILSKSLSSTISTAQERPRKYLITSGRISITPARKNLKVSLIQLDQLFDDTLVVSKTEENKRCRSSGSTRVRNTGTNCDCASSMHGSHSHRGNNCSIALTPIAASSHGPSRSSERAENSTAKQRSCMAGSRSSSCHTTKATSCQRKATSTPGPRLQLWPIIQKETSTSLVIKHAANAEPAHRVGSDQQHLKTNSRNKSANENYREDIRQAMMRMCLSNADVDKYRTLSVQQRLRGLHPLVRGSKVISDD</sequence>
<dbReference type="AlphaFoldDB" id="C6LXI4"/>
<name>C6LXI4_GIAIB</name>
<feature type="compositionally biased region" description="Polar residues" evidence="1">
    <location>
        <begin position="744"/>
        <end position="765"/>
    </location>
</feature>
<feature type="compositionally biased region" description="Polar residues" evidence="1">
    <location>
        <begin position="38"/>
        <end position="47"/>
    </location>
</feature>
<feature type="region of interest" description="Disordered" evidence="1">
    <location>
        <begin position="389"/>
        <end position="412"/>
    </location>
</feature>
<feature type="region of interest" description="Disordered" evidence="1">
    <location>
        <begin position="20"/>
        <end position="53"/>
    </location>
</feature>
<dbReference type="OMA" id="CITPRFL"/>
<dbReference type="Proteomes" id="UP000002488">
    <property type="component" value="Unassembled WGS sequence"/>
</dbReference>
<feature type="compositionally biased region" description="Polar residues" evidence="1">
    <location>
        <begin position="799"/>
        <end position="815"/>
    </location>
</feature>
<feature type="region of interest" description="Disordered" evidence="1">
    <location>
        <begin position="792"/>
        <end position="816"/>
    </location>
</feature>
<dbReference type="EMBL" id="ACGJ01002892">
    <property type="protein sequence ID" value="EES99283.1"/>
    <property type="molecule type" value="Genomic_DNA"/>
</dbReference>
<evidence type="ECO:0000313" key="2">
    <source>
        <dbReference type="EMBL" id="EES99283.1"/>
    </source>
</evidence>
<feature type="compositionally biased region" description="Basic and acidic residues" evidence="1">
    <location>
        <begin position="389"/>
        <end position="405"/>
    </location>
</feature>
<feature type="region of interest" description="Disordered" evidence="1">
    <location>
        <begin position="717"/>
        <end position="768"/>
    </location>
</feature>
<evidence type="ECO:0000256" key="1">
    <source>
        <dbReference type="SAM" id="MobiDB-lite"/>
    </source>
</evidence>
<organism evidence="2 3">
    <name type="scientific">Giardia intestinalis (strain ATCC 50581 / GS clone H7)</name>
    <name type="common">Giardia lamblia</name>
    <dbReference type="NCBI Taxonomy" id="598745"/>
    <lineage>
        <taxon>Eukaryota</taxon>
        <taxon>Metamonada</taxon>
        <taxon>Diplomonadida</taxon>
        <taxon>Hexamitidae</taxon>
        <taxon>Giardiinae</taxon>
        <taxon>Giardia</taxon>
    </lineage>
</organism>
<protein>
    <submittedName>
        <fullName evidence="2">Uncharacterized protein</fullName>
    </submittedName>
</protein>
<dbReference type="VEuPathDB" id="GiardiaDB:GL50581_3498"/>
<comment type="caution">
    <text evidence="2">The sequence shown here is derived from an EMBL/GenBank/DDBJ whole genome shotgun (WGS) entry which is preliminary data.</text>
</comment>
<accession>C6LXI4</accession>
<dbReference type="OrthoDB" id="10258630at2759"/>
<gene>
    <name evidence="2" type="ORF">GL50581_3498</name>
</gene>
<feature type="compositionally biased region" description="Basic and acidic residues" evidence="1">
    <location>
        <begin position="24"/>
        <end position="37"/>
    </location>
</feature>
<reference evidence="2 3" key="1">
    <citation type="journal article" date="2009" name="PLoS Pathog.">
        <title>Draft genome sequencing of giardia intestinalis assemblage B isolate GS: is human giardiasis caused by two different species?</title>
        <authorList>
            <person name="Franzen O."/>
            <person name="Jerlstrom-Hultqvist J."/>
            <person name="Castro E."/>
            <person name="Sherwood E."/>
            <person name="Ankarklev J."/>
            <person name="Reiner D.S."/>
            <person name="Palm D."/>
            <person name="Andersson J.O."/>
            <person name="Andersson B."/>
            <person name="Svard S.G."/>
        </authorList>
    </citation>
    <scope>NUCLEOTIDE SEQUENCE [LARGE SCALE GENOMIC DNA]</scope>
    <source>
        <strain evidence="3">ATCC 50581 / GS clone H7</strain>
    </source>
</reference>